<feature type="transmembrane region" description="Helical" evidence="1">
    <location>
        <begin position="161"/>
        <end position="179"/>
    </location>
</feature>
<keyword evidence="1" id="KW-1133">Transmembrane helix</keyword>
<dbReference type="GO" id="GO:0008028">
    <property type="term" value="F:monocarboxylic acid transmembrane transporter activity"/>
    <property type="evidence" value="ECO:0007669"/>
    <property type="project" value="TreeGrafter"/>
</dbReference>
<reference evidence="3" key="1">
    <citation type="submission" date="2003-08" db="EMBL/GenBank/DDBJ databases">
        <authorList>
            <person name="Birren B."/>
            <person name="Nusbaum C."/>
            <person name="Abebe A."/>
            <person name="Abouelleil A."/>
            <person name="Adekoya E."/>
            <person name="Ait-zahra M."/>
            <person name="Allen N."/>
            <person name="Allen T."/>
            <person name="An P."/>
            <person name="Anderson M."/>
            <person name="Anderson S."/>
            <person name="Arachchi H."/>
            <person name="Armbruster J."/>
            <person name="Bachantsang P."/>
            <person name="Baldwin J."/>
            <person name="Barry A."/>
            <person name="Bayul T."/>
            <person name="Blitshsteyn B."/>
            <person name="Bloom T."/>
            <person name="Blye J."/>
            <person name="Boguslavskiy L."/>
            <person name="Borowsky M."/>
            <person name="Boukhgalter B."/>
            <person name="Brunache A."/>
            <person name="Butler J."/>
            <person name="Calixte N."/>
            <person name="Calvo S."/>
            <person name="Camarata J."/>
            <person name="Campo K."/>
            <person name="Chang J."/>
            <person name="Cheshatsang Y."/>
            <person name="Citroen M."/>
            <person name="Collymore A."/>
            <person name="Considine T."/>
            <person name="Cook A."/>
            <person name="Cooke P."/>
            <person name="Corum B."/>
            <person name="Cuomo C."/>
            <person name="David R."/>
            <person name="Dawoe T."/>
            <person name="Degray S."/>
            <person name="Dodge S."/>
            <person name="Dooley K."/>
            <person name="Dorje P."/>
            <person name="Dorjee K."/>
            <person name="Dorris L."/>
            <person name="Duffey N."/>
            <person name="Dupes A."/>
            <person name="Elkins T."/>
            <person name="Engels R."/>
            <person name="Erickson J."/>
            <person name="Farina A."/>
            <person name="Faro S."/>
            <person name="Ferreira P."/>
            <person name="Fischer H."/>
            <person name="Fitzgerald M."/>
            <person name="Foley K."/>
            <person name="Gage D."/>
            <person name="Galagan J."/>
            <person name="Gearin G."/>
            <person name="Gnerre S."/>
            <person name="Gnirke A."/>
            <person name="Goyette A."/>
            <person name="Graham J."/>
            <person name="Grandbois E."/>
            <person name="Gyaltsen K."/>
            <person name="Hafez N."/>
            <person name="Hagopian D."/>
            <person name="Hagos B."/>
            <person name="Hall J."/>
            <person name="Hatcher B."/>
            <person name="Heller A."/>
            <person name="Higgins H."/>
            <person name="Honan T."/>
            <person name="Horn A."/>
            <person name="Houde N."/>
            <person name="Hughes L."/>
            <person name="Hulme W."/>
            <person name="Husby E."/>
            <person name="Iliev I."/>
            <person name="Jaffe D."/>
            <person name="Jones C."/>
            <person name="Kamal M."/>
            <person name="Kamat A."/>
            <person name="Kamvysselis M."/>
            <person name="Karlsson E."/>
            <person name="Kells C."/>
            <person name="Kieu A."/>
            <person name="Kisner P."/>
            <person name="Kodira C."/>
            <person name="Kulbokas E."/>
            <person name="Labutti K."/>
            <person name="Lama D."/>
            <person name="Landers T."/>
            <person name="Leger J."/>
            <person name="Levine S."/>
            <person name="Lewis D."/>
            <person name="Lewis T."/>
            <person name="Lindblad-toh K."/>
            <person name="Liu X."/>
            <person name="Lokyitsang T."/>
            <person name="Lokyitsang Y."/>
            <person name="Lucien O."/>
            <person name="Lui A."/>
            <person name="Ma L.J."/>
            <person name="Mabbitt R."/>
            <person name="Macdonald J."/>
            <person name="Maclean C."/>
            <person name="Major J."/>
            <person name="Manning J."/>
            <person name="Marabella R."/>
            <person name="Maru K."/>
            <person name="Matthews C."/>
            <person name="Mauceli E."/>
            <person name="Mccarthy M."/>
            <person name="Mcdonough S."/>
            <person name="Mcghee T."/>
            <person name="Meldrim J."/>
            <person name="Meneus L."/>
            <person name="Mesirov J."/>
            <person name="Mihalev A."/>
            <person name="Mihova T."/>
            <person name="Mikkelsen T."/>
            <person name="Mlenga V."/>
            <person name="Moru K."/>
            <person name="Mozes J."/>
            <person name="Mulrain L."/>
            <person name="Munson G."/>
            <person name="Naylor J."/>
            <person name="Newes C."/>
            <person name="Nguyen C."/>
            <person name="Nguyen N."/>
            <person name="Nguyen T."/>
            <person name="Nicol R."/>
            <person name="Nielsen C."/>
            <person name="Nizzari M."/>
            <person name="Norbu C."/>
            <person name="Norbu N."/>
            <person name="O'donnell P."/>
            <person name="Okoawo O."/>
            <person name="O'leary S."/>
            <person name="Omotosho B."/>
            <person name="O'neill K."/>
            <person name="Osman S."/>
            <person name="Parker S."/>
            <person name="Perrin D."/>
            <person name="Phunkhang P."/>
            <person name="Piqani B."/>
            <person name="Purcell S."/>
            <person name="Rachupka T."/>
            <person name="Ramasamy U."/>
            <person name="Rameau R."/>
            <person name="Ray V."/>
            <person name="Raymond C."/>
            <person name="Retta R."/>
            <person name="Richardson S."/>
            <person name="Rise C."/>
            <person name="Rodriguez J."/>
            <person name="Rogers J."/>
            <person name="Rogov P."/>
            <person name="Rutman M."/>
            <person name="Schupbach R."/>
            <person name="Seaman C."/>
            <person name="Settipalli S."/>
            <person name="Sharpe T."/>
            <person name="Sheridan J."/>
            <person name="Sherpa N."/>
            <person name="Shi J."/>
            <person name="Smirnov S."/>
            <person name="Smith C."/>
            <person name="Sougnez C."/>
            <person name="Spencer B."/>
            <person name="Stalker J."/>
            <person name="Stange-thomann N."/>
            <person name="Stavropoulos S."/>
            <person name="Stetson K."/>
            <person name="Stone C."/>
            <person name="Stone S."/>
            <person name="Stubbs M."/>
            <person name="Talamas J."/>
            <person name="Tchuinga P."/>
            <person name="Tenzing P."/>
            <person name="Tesfaye S."/>
            <person name="Theodore J."/>
            <person name="Thoulutsang Y."/>
            <person name="Topham K."/>
            <person name="Towey S."/>
            <person name="Tsamla T."/>
            <person name="Tsomo N."/>
            <person name="Vallee D."/>
            <person name="Vassiliev H."/>
            <person name="Venkataraman V."/>
            <person name="Vinson J."/>
            <person name="Vo A."/>
            <person name="Wade C."/>
            <person name="Wang S."/>
            <person name="Wangchuk T."/>
            <person name="Wangdi T."/>
            <person name="Whittaker C."/>
            <person name="Wilkinson J."/>
            <person name="Wu Y."/>
            <person name="Wyman D."/>
            <person name="Yadav S."/>
            <person name="Yang S."/>
            <person name="Yang X."/>
            <person name="Yeager S."/>
            <person name="Yee E."/>
            <person name="Young G."/>
            <person name="Zainoun J."/>
            <person name="Zembeck L."/>
            <person name="Zimmer A."/>
            <person name="Zody M."/>
            <person name="Lander E."/>
        </authorList>
    </citation>
    <scope>NUCLEOTIDE SEQUENCE [LARGE SCALE GENOMIC DNA]</scope>
</reference>
<dbReference type="InterPro" id="IPR036259">
    <property type="entry name" value="MFS_trans_sf"/>
</dbReference>
<accession>H2YR09</accession>
<keyword evidence="3" id="KW-1185">Reference proteome</keyword>
<evidence type="ECO:0008006" key="4">
    <source>
        <dbReference type="Google" id="ProtNLM"/>
    </source>
</evidence>
<dbReference type="SUPFAM" id="SSF103473">
    <property type="entry name" value="MFS general substrate transporter"/>
    <property type="match status" value="1"/>
</dbReference>
<reference evidence="2" key="2">
    <citation type="submission" date="2025-08" db="UniProtKB">
        <authorList>
            <consortium name="Ensembl"/>
        </authorList>
    </citation>
    <scope>IDENTIFICATION</scope>
</reference>
<dbReference type="Ensembl" id="ENSCSAVT00000007872.1">
    <property type="protein sequence ID" value="ENSCSAVP00000007769.1"/>
    <property type="gene ID" value="ENSCSAVG00000004642.1"/>
</dbReference>
<dbReference type="STRING" id="51511.ENSCSAVP00000007769"/>
<dbReference type="OMA" id="HCRRRIN"/>
<proteinExistence type="predicted"/>
<dbReference type="AlphaFoldDB" id="H2YR09"/>
<dbReference type="GeneTree" id="ENSGT00940000166190"/>
<dbReference type="InterPro" id="IPR011701">
    <property type="entry name" value="MFS"/>
</dbReference>
<reference evidence="2" key="3">
    <citation type="submission" date="2025-09" db="UniProtKB">
        <authorList>
            <consortium name="Ensembl"/>
        </authorList>
    </citation>
    <scope>IDENTIFICATION</scope>
</reference>
<dbReference type="InterPro" id="IPR050327">
    <property type="entry name" value="Proton-linked_MCT"/>
</dbReference>
<name>H2YR09_CIOSA</name>
<sequence>MKSLFANSELKLEVKELSFWRRSVALYKNPIFLCLIASDFFSWLCLFVPYVHLAERARLTGLDENTCSWIAATIGIAGSCGRPITGWLFNYYNVHPRIAYTIIQILCGLSIMLSPFWSTKLGLYTFAATFGFLSNGYGLIKASTAVMLGRDKYIDAFSWMLMYEGLGVLLGSPIAGWLYDVTKSYDWGFRAAGIGLIFSGLILFISCTNRHDAGNQRRVRSVNPSC</sequence>
<dbReference type="FunFam" id="1.20.1250.20:FF:000667">
    <property type="entry name" value="monocarboxylate transporter 2-like"/>
    <property type="match status" value="1"/>
</dbReference>
<dbReference type="Proteomes" id="UP000007875">
    <property type="component" value="Unassembled WGS sequence"/>
</dbReference>
<feature type="transmembrane region" description="Helical" evidence="1">
    <location>
        <begin position="31"/>
        <end position="50"/>
    </location>
</feature>
<feature type="transmembrane region" description="Helical" evidence="1">
    <location>
        <begin position="70"/>
        <end position="91"/>
    </location>
</feature>
<evidence type="ECO:0000256" key="1">
    <source>
        <dbReference type="SAM" id="Phobius"/>
    </source>
</evidence>
<dbReference type="Gene3D" id="1.20.1250.20">
    <property type="entry name" value="MFS general substrate transporter like domains"/>
    <property type="match status" value="1"/>
</dbReference>
<protein>
    <recommendedName>
        <fullName evidence="4">Major facilitator superfamily (MFS) profile domain-containing protein</fullName>
    </recommendedName>
</protein>
<dbReference type="InParanoid" id="H2YR09"/>
<dbReference type="Pfam" id="PF07690">
    <property type="entry name" value="MFS_1"/>
    <property type="match status" value="1"/>
</dbReference>
<organism evidence="2 3">
    <name type="scientific">Ciona savignyi</name>
    <name type="common">Pacific transparent sea squirt</name>
    <dbReference type="NCBI Taxonomy" id="51511"/>
    <lineage>
        <taxon>Eukaryota</taxon>
        <taxon>Metazoa</taxon>
        <taxon>Chordata</taxon>
        <taxon>Tunicata</taxon>
        <taxon>Ascidiacea</taxon>
        <taxon>Phlebobranchia</taxon>
        <taxon>Cionidae</taxon>
        <taxon>Ciona</taxon>
    </lineage>
</organism>
<feature type="transmembrane region" description="Helical" evidence="1">
    <location>
        <begin position="123"/>
        <end position="140"/>
    </location>
</feature>
<keyword evidence="1" id="KW-0472">Membrane</keyword>
<dbReference type="PANTHER" id="PTHR11360:SF284">
    <property type="entry name" value="EG:103B4.3 PROTEIN-RELATED"/>
    <property type="match status" value="1"/>
</dbReference>
<evidence type="ECO:0000313" key="2">
    <source>
        <dbReference type="Ensembl" id="ENSCSAVP00000007769.1"/>
    </source>
</evidence>
<dbReference type="eggNOG" id="KOG2504">
    <property type="taxonomic scope" value="Eukaryota"/>
</dbReference>
<feature type="transmembrane region" description="Helical" evidence="1">
    <location>
        <begin position="191"/>
        <end position="208"/>
    </location>
</feature>
<evidence type="ECO:0000313" key="3">
    <source>
        <dbReference type="Proteomes" id="UP000007875"/>
    </source>
</evidence>
<dbReference type="PANTHER" id="PTHR11360">
    <property type="entry name" value="MONOCARBOXYLATE TRANSPORTER"/>
    <property type="match status" value="1"/>
</dbReference>
<keyword evidence="1" id="KW-0812">Transmembrane</keyword>
<feature type="transmembrane region" description="Helical" evidence="1">
    <location>
        <begin position="98"/>
        <end position="117"/>
    </location>
</feature>
<dbReference type="HOGENOM" id="CLU_088708_1_0_1"/>